<dbReference type="RefSeq" id="WP_167088755.1">
    <property type="nucleotide sequence ID" value="NZ_WHJG01000021.1"/>
</dbReference>
<dbReference type="Proteomes" id="UP000621455">
    <property type="component" value="Unassembled WGS sequence"/>
</dbReference>
<dbReference type="EMBL" id="WHJG01000021">
    <property type="protein sequence ID" value="NHZ81421.1"/>
    <property type="molecule type" value="Genomic_DNA"/>
</dbReference>
<name>A0ABX0N7P0_9BURK</name>
<comment type="similarity">
    <text evidence="1">Belongs to the enoyl-CoA hydratase/isomerase family.</text>
</comment>
<evidence type="ECO:0000313" key="3">
    <source>
        <dbReference type="Proteomes" id="UP000621455"/>
    </source>
</evidence>
<dbReference type="CDD" id="cd06558">
    <property type="entry name" value="crotonase-like"/>
    <property type="match status" value="1"/>
</dbReference>
<protein>
    <submittedName>
        <fullName evidence="2">Enoyl-CoA hydratase</fullName>
    </submittedName>
</protein>
<keyword evidence="3" id="KW-1185">Reference proteome</keyword>
<dbReference type="PANTHER" id="PTHR42964:SF1">
    <property type="entry name" value="POLYKETIDE BIOSYNTHESIS ENOYL-COA HYDRATASE PKSH-RELATED"/>
    <property type="match status" value="1"/>
</dbReference>
<evidence type="ECO:0000256" key="1">
    <source>
        <dbReference type="ARBA" id="ARBA00005254"/>
    </source>
</evidence>
<dbReference type="SUPFAM" id="SSF52096">
    <property type="entry name" value="ClpP/crotonase"/>
    <property type="match status" value="1"/>
</dbReference>
<dbReference type="InterPro" id="IPR029045">
    <property type="entry name" value="ClpP/crotonase-like_dom_sf"/>
</dbReference>
<dbReference type="InterPro" id="IPR001753">
    <property type="entry name" value="Enoyl-CoA_hydra/iso"/>
</dbReference>
<evidence type="ECO:0000313" key="2">
    <source>
        <dbReference type="EMBL" id="NHZ81421.1"/>
    </source>
</evidence>
<comment type="caution">
    <text evidence="2">The sequence shown here is derived from an EMBL/GenBank/DDBJ whole genome shotgun (WGS) entry which is preliminary data.</text>
</comment>
<dbReference type="InterPro" id="IPR051683">
    <property type="entry name" value="Enoyl-CoA_Hydratase/Isomerase"/>
</dbReference>
<reference evidence="2 3" key="1">
    <citation type="submission" date="2019-10" db="EMBL/GenBank/DDBJ databases">
        <title>Taxonomy of Antarctic Massilia spp.: description of Massilia rubra sp. nov., Massilia aquatica sp. nov., Massilia mucilaginosa sp. nov., Massilia frigida sp. nov. isolated from streams, lakes and regoliths.</title>
        <authorList>
            <person name="Holochova P."/>
            <person name="Sedlacek I."/>
            <person name="Kralova S."/>
            <person name="Maslanova I."/>
            <person name="Busse H.-J."/>
            <person name="Stankova E."/>
            <person name="Vrbovska V."/>
            <person name="Kovarovic V."/>
            <person name="Bartak M."/>
            <person name="Svec P."/>
            <person name="Pantucek R."/>
        </authorList>
    </citation>
    <scope>NUCLEOTIDE SEQUENCE [LARGE SCALE GENOMIC DNA]</scope>
    <source>
        <strain evidence="2 3">CCM 8695</strain>
    </source>
</reference>
<gene>
    <name evidence="2" type="ORF">F2P44_19385</name>
</gene>
<organism evidence="2 3">
    <name type="scientific">Massilia frigida</name>
    <dbReference type="NCBI Taxonomy" id="2609281"/>
    <lineage>
        <taxon>Bacteria</taxon>
        <taxon>Pseudomonadati</taxon>
        <taxon>Pseudomonadota</taxon>
        <taxon>Betaproteobacteria</taxon>
        <taxon>Burkholderiales</taxon>
        <taxon>Oxalobacteraceae</taxon>
        <taxon>Telluria group</taxon>
        <taxon>Massilia</taxon>
    </lineage>
</organism>
<dbReference type="Pfam" id="PF00378">
    <property type="entry name" value="ECH_1"/>
    <property type="match status" value="1"/>
</dbReference>
<sequence>MGVKLQKQGRLLTITLDKPDANNTLDAALLGQISAALDQAEADPLVRVVALCANGPVFCSGADLGGSASCAPAEAAQQYFRLLRRFASSPCIIVALVEGAVQAGGVGLVAASDYVICTEAASFRLPEVLLGLIPACVLPFLIRRLGAHNSQMLALTAHKIDARRAVELHLADQLAPQGHEALRRLVLSVERIPETAVATLKHYMGQLAPITDRDEQLAVASIAALMQQPGSLDRTRELIEHGLWGGKTA</sequence>
<accession>A0ABX0N7P0</accession>
<proteinExistence type="inferred from homology"/>
<dbReference type="Gene3D" id="3.90.226.10">
    <property type="entry name" value="2-enoyl-CoA Hydratase, Chain A, domain 1"/>
    <property type="match status" value="1"/>
</dbReference>
<dbReference type="PANTHER" id="PTHR42964">
    <property type="entry name" value="ENOYL-COA HYDRATASE"/>
    <property type="match status" value="1"/>
</dbReference>